<name>F1TAL6_9FIRM</name>
<protein>
    <submittedName>
        <fullName evidence="2">Emp24/gp25L/p24 domain protein</fullName>
    </submittedName>
</protein>
<dbReference type="Pfam" id="PF01105">
    <property type="entry name" value="EMP24_GP25L"/>
    <property type="match status" value="1"/>
</dbReference>
<dbReference type="AlphaFoldDB" id="F1TAL6"/>
<dbReference type="PROSITE" id="PS51257">
    <property type="entry name" value="PROKAR_LIPOPROTEIN"/>
    <property type="match status" value="1"/>
</dbReference>
<sequence length="135" mass="15145">MINKKYILLIIVSTIFLLSGCTYGSFSTLKSVEKNTFSMMSMSYEKFNGYKATSIKVKEGNPMNVNVDIVSKKGKLDMSITDEKGHSIYEGKDIPTSSFTVKIHESGDYKIKVSGKKHYGSYKITWGKASEDNEK</sequence>
<organism evidence="2 3">
    <name type="scientific">Ruminiclostridium papyrosolvens DSM 2782</name>
    <dbReference type="NCBI Taxonomy" id="588581"/>
    <lineage>
        <taxon>Bacteria</taxon>
        <taxon>Bacillati</taxon>
        <taxon>Bacillota</taxon>
        <taxon>Clostridia</taxon>
        <taxon>Eubacteriales</taxon>
        <taxon>Oscillospiraceae</taxon>
        <taxon>Ruminiclostridium</taxon>
    </lineage>
</organism>
<feature type="domain" description="GOLD" evidence="1">
    <location>
        <begin position="56"/>
        <end position="120"/>
    </location>
</feature>
<accession>F1TAL6</accession>
<dbReference type="Proteomes" id="UP000003860">
    <property type="component" value="Unassembled WGS sequence"/>
</dbReference>
<dbReference type="OrthoDB" id="1739408at2"/>
<evidence type="ECO:0000313" key="3">
    <source>
        <dbReference type="Proteomes" id="UP000003860"/>
    </source>
</evidence>
<dbReference type="eggNOG" id="ENOG50340PI">
    <property type="taxonomic scope" value="Bacteria"/>
</dbReference>
<dbReference type="Gene3D" id="2.60.120.380">
    <property type="match status" value="1"/>
</dbReference>
<dbReference type="RefSeq" id="WP_004617679.1">
    <property type="nucleotide sequence ID" value="NZ_ACXX02000003.1"/>
</dbReference>
<comment type="caution">
    <text evidence="2">The sequence shown here is derived from an EMBL/GenBank/DDBJ whole genome shotgun (WGS) entry which is preliminary data.</text>
</comment>
<keyword evidence="3" id="KW-1185">Reference proteome</keyword>
<reference evidence="2" key="1">
    <citation type="submission" date="2009-07" db="EMBL/GenBank/DDBJ databases">
        <authorList>
            <consortium name="US DOE Joint Genome Institute (JGI-PGF)"/>
            <person name="Lucas S."/>
            <person name="Copeland A."/>
            <person name="Lapidus A."/>
            <person name="Glavina del Rio T."/>
            <person name="Tice H."/>
            <person name="Bruce D."/>
            <person name="Goodwin L."/>
            <person name="Pitluck S."/>
            <person name="Larimer F."/>
            <person name="Land M.L."/>
            <person name="Mouttaki H."/>
            <person name="He Z."/>
            <person name="Zhou J."/>
            <person name="Hemme C.L."/>
        </authorList>
    </citation>
    <scope>NUCLEOTIDE SEQUENCE</scope>
    <source>
        <strain evidence="2">DSM 2782</strain>
    </source>
</reference>
<evidence type="ECO:0000313" key="2">
    <source>
        <dbReference type="EMBL" id="EGD48559.1"/>
    </source>
</evidence>
<dbReference type="EMBL" id="ACXX02000003">
    <property type="protein sequence ID" value="EGD48559.1"/>
    <property type="molecule type" value="Genomic_DNA"/>
</dbReference>
<proteinExistence type="predicted"/>
<dbReference type="InterPro" id="IPR009038">
    <property type="entry name" value="GOLD_dom"/>
</dbReference>
<evidence type="ECO:0000259" key="1">
    <source>
        <dbReference type="Pfam" id="PF01105"/>
    </source>
</evidence>
<reference evidence="2" key="2">
    <citation type="submission" date="2011-01" db="EMBL/GenBank/DDBJ databases">
        <title>The Non-contiguous Finished genome of Clostridium papyrosolvens.</title>
        <authorList>
            <person name="Lucas S."/>
            <person name="Copeland A."/>
            <person name="Lapidus A."/>
            <person name="Cheng J.-F."/>
            <person name="Goodwin L."/>
            <person name="Pitluck S."/>
            <person name="Misra M."/>
            <person name="Chertkov O."/>
            <person name="Detter J.C."/>
            <person name="Han C."/>
            <person name="Tapia R."/>
            <person name="Land M."/>
            <person name="Hauser L."/>
            <person name="Kyrpides N."/>
            <person name="Ivanova N."/>
            <person name="Pagani I."/>
            <person name="Mouttaki H."/>
            <person name="He Z."/>
            <person name="Zhou J."/>
            <person name="Hemme C.L."/>
            <person name="Woyke T."/>
        </authorList>
    </citation>
    <scope>NUCLEOTIDE SEQUENCE [LARGE SCALE GENOMIC DNA]</scope>
    <source>
        <strain evidence="2">DSM 2782</strain>
    </source>
</reference>
<gene>
    <name evidence="2" type="ORF">Cpap_2981</name>
</gene>
<dbReference type="STRING" id="588581.Cpap_2981"/>